<dbReference type="Proteomes" id="UP000326396">
    <property type="component" value="Unassembled WGS sequence"/>
</dbReference>
<comment type="caution">
    <text evidence="1">The sequence shown here is derived from an EMBL/GenBank/DDBJ whole genome shotgun (WGS) entry which is preliminary data.</text>
</comment>
<sequence>MNRSRLKTCPLTQRVKIRRRYGGSTKQERFFTLSSSSDPNNNSVLTDTLLGMFDCSLEVAVGWRGHRSIWELDEPVKRWFPARIRDRMWEELGLIVNMQWWWVVNGAVTAEIDDGRLDFDEKDELKESCENDCDRRFDS</sequence>
<evidence type="ECO:0000313" key="2">
    <source>
        <dbReference type="Proteomes" id="UP000326396"/>
    </source>
</evidence>
<dbReference type="EMBL" id="SZYD01002658">
    <property type="protein sequence ID" value="KAC9294232.1"/>
    <property type="molecule type" value="Genomic_DNA"/>
</dbReference>
<evidence type="ECO:0000313" key="1">
    <source>
        <dbReference type="EMBL" id="KAC9294232.1"/>
    </source>
</evidence>
<accession>A0A5N6L9S4</accession>
<name>A0A5N6L9S4_9ASTR</name>
<dbReference type="AlphaFoldDB" id="A0A5N6L9S4"/>
<organism evidence="1 2">
    <name type="scientific">Mikania micrantha</name>
    <name type="common">bitter vine</name>
    <dbReference type="NCBI Taxonomy" id="192012"/>
    <lineage>
        <taxon>Eukaryota</taxon>
        <taxon>Viridiplantae</taxon>
        <taxon>Streptophyta</taxon>
        <taxon>Embryophyta</taxon>
        <taxon>Tracheophyta</taxon>
        <taxon>Spermatophyta</taxon>
        <taxon>Magnoliopsida</taxon>
        <taxon>eudicotyledons</taxon>
        <taxon>Gunneridae</taxon>
        <taxon>Pentapetalae</taxon>
        <taxon>asterids</taxon>
        <taxon>campanulids</taxon>
        <taxon>Asterales</taxon>
        <taxon>Asteraceae</taxon>
        <taxon>Asteroideae</taxon>
        <taxon>Heliantheae alliance</taxon>
        <taxon>Eupatorieae</taxon>
        <taxon>Mikania</taxon>
    </lineage>
</organism>
<gene>
    <name evidence="1" type="ORF">E3N88_46036</name>
</gene>
<proteinExistence type="predicted"/>
<protein>
    <submittedName>
        <fullName evidence="1">Uncharacterized protein</fullName>
    </submittedName>
</protein>
<keyword evidence="2" id="KW-1185">Reference proteome</keyword>
<reference evidence="1 2" key="1">
    <citation type="submission" date="2019-05" db="EMBL/GenBank/DDBJ databases">
        <title>Mikania micrantha, genome provides insights into the molecular mechanism of rapid growth.</title>
        <authorList>
            <person name="Liu B."/>
        </authorList>
    </citation>
    <scope>NUCLEOTIDE SEQUENCE [LARGE SCALE GENOMIC DNA]</scope>
    <source>
        <strain evidence="1">NLD-2019</strain>
        <tissue evidence="1">Leaf</tissue>
    </source>
</reference>